<organism evidence="8 9">
    <name type="scientific">Pyrocoelia pectoralis</name>
    <dbReference type="NCBI Taxonomy" id="417401"/>
    <lineage>
        <taxon>Eukaryota</taxon>
        <taxon>Metazoa</taxon>
        <taxon>Ecdysozoa</taxon>
        <taxon>Arthropoda</taxon>
        <taxon>Hexapoda</taxon>
        <taxon>Insecta</taxon>
        <taxon>Pterygota</taxon>
        <taxon>Neoptera</taxon>
        <taxon>Endopterygota</taxon>
        <taxon>Coleoptera</taxon>
        <taxon>Polyphaga</taxon>
        <taxon>Elateriformia</taxon>
        <taxon>Elateroidea</taxon>
        <taxon>Lampyridae</taxon>
        <taxon>Lampyrinae</taxon>
        <taxon>Pyrocoelia</taxon>
    </lineage>
</organism>
<accession>A0AAN7VH26</accession>
<evidence type="ECO:0000313" key="8">
    <source>
        <dbReference type="EMBL" id="KAK5648610.1"/>
    </source>
</evidence>
<evidence type="ECO:0000256" key="2">
    <source>
        <dbReference type="ARBA" id="ARBA00005003"/>
    </source>
</evidence>
<comment type="cofactor">
    <cofactor evidence="1">
        <name>pyridoxal 5'-phosphate</name>
        <dbReference type="ChEBI" id="CHEBI:597326"/>
    </cofactor>
</comment>
<comment type="pathway">
    <text evidence="2">Amino-acid biosynthesis; L-cysteine biosynthesis; L-cysteine from L-homocysteine and L-serine: step 1/2.</text>
</comment>
<dbReference type="GO" id="GO:0030170">
    <property type="term" value="F:pyridoxal phosphate binding"/>
    <property type="evidence" value="ECO:0007669"/>
    <property type="project" value="UniProtKB-ARBA"/>
</dbReference>
<evidence type="ECO:0000313" key="9">
    <source>
        <dbReference type="Proteomes" id="UP001329430"/>
    </source>
</evidence>
<dbReference type="CDD" id="cd01561">
    <property type="entry name" value="CBS_like"/>
    <property type="match status" value="1"/>
</dbReference>
<dbReference type="EC" id="4.2.1.22" evidence="4"/>
<dbReference type="AlphaFoldDB" id="A0AAN7VH26"/>
<gene>
    <name evidence="8" type="ORF">RI129_003502</name>
</gene>
<dbReference type="EMBL" id="JAVRBK010000002">
    <property type="protein sequence ID" value="KAK5648610.1"/>
    <property type="molecule type" value="Genomic_DNA"/>
</dbReference>
<evidence type="ECO:0000256" key="4">
    <source>
        <dbReference type="ARBA" id="ARBA00012041"/>
    </source>
</evidence>
<proteinExistence type="inferred from homology"/>
<dbReference type="GO" id="GO:0006535">
    <property type="term" value="P:cysteine biosynthetic process from serine"/>
    <property type="evidence" value="ECO:0007669"/>
    <property type="project" value="InterPro"/>
</dbReference>
<dbReference type="InterPro" id="IPR001926">
    <property type="entry name" value="TrpB-like_PALP"/>
</dbReference>
<protein>
    <recommendedName>
        <fullName evidence="4">cystathionine beta-synthase</fullName>
        <ecNumber evidence="4">4.2.1.22</ecNumber>
    </recommendedName>
</protein>
<dbReference type="InterPro" id="IPR001216">
    <property type="entry name" value="P-phosphate_BS"/>
</dbReference>
<evidence type="ECO:0000256" key="5">
    <source>
        <dbReference type="ARBA" id="ARBA00022898"/>
    </source>
</evidence>
<dbReference type="SUPFAM" id="SSF53686">
    <property type="entry name" value="Tryptophan synthase beta subunit-like PLP-dependent enzymes"/>
    <property type="match status" value="1"/>
</dbReference>
<evidence type="ECO:0000256" key="1">
    <source>
        <dbReference type="ARBA" id="ARBA00001933"/>
    </source>
</evidence>
<evidence type="ECO:0000256" key="3">
    <source>
        <dbReference type="ARBA" id="ARBA00007103"/>
    </source>
</evidence>
<sequence>MNIIKPNEPSKCLYHQNKNASHPHGENIVKPILKINPNILHAIGNTPIIKLNRIPQSLGIKCDILAKCEYQNPGGSVKDRIAISMVEDAERKGLLKPGFTIVEPTSGNTGIAVAMVCAVKGYKCICVIPNKTCTEKEDILQSLGAEVVRVPNVPLDDPEGVFMISEKILQATPNSVMLRQFNNPSNPIAHYYGTAMEILDQCDGQVDMVVVGVGSGGTATGVGRRLKELLPHCLIVGVDPVGSSIAEPPSLNETDVTDFKVEGIGHEFHPSVLDKSVIDFWVKVNDKSAFEMARRLHREEGILCGESAGCLMSGALEAAKQFTYRRAAMCCYASRWSQ</sequence>
<dbReference type="Gene3D" id="3.40.50.1100">
    <property type="match status" value="2"/>
</dbReference>
<dbReference type="GO" id="GO:0004122">
    <property type="term" value="F:cystathionine beta-synthase activity"/>
    <property type="evidence" value="ECO:0007669"/>
    <property type="project" value="UniProtKB-EC"/>
</dbReference>
<dbReference type="FunFam" id="3.40.50.1100:FF:000118">
    <property type="entry name" value="Related to CYS4-cystathionine beta-synthase"/>
    <property type="match status" value="1"/>
</dbReference>
<evidence type="ECO:0000259" key="7">
    <source>
        <dbReference type="Pfam" id="PF00291"/>
    </source>
</evidence>
<keyword evidence="9" id="KW-1185">Reference proteome</keyword>
<dbReference type="Pfam" id="PF00291">
    <property type="entry name" value="PALP"/>
    <property type="match status" value="1"/>
</dbReference>
<comment type="similarity">
    <text evidence="3">Belongs to the cysteine synthase/cystathionine beta-synthase family.</text>
</comment>
<dbReference type="InterPro" id="IPR036052">
    <property type="entry name" value="TrpB-like_PALP_sf"/>
</dbReference>
<dbReference type="PROSITE" id="PS00901">
    <property type="entry name" value="CYS_SYNTHASE"/>
    <property type="match status" value="1"/>
</dbReference>
<dbReference type="FunFam" id="3.40.50.1100:FF:000003">
    <property type="entry name" value="Cystathionine beta-synthase"/>
    <property type="match status" value="1"/>
</dbReference>
<keyword evidence="5" id="KW-0663">Pyridoxal phosphate</keyword>
<dbReference type="Proteomes" id="UP001329430">
    <property type="component" value="Chromosome 2"/>
</dbReference>
<evidence type="ECO:0000256" key="6">
    <source>
        <dbReference type="ARBA" id="ARBA00047490"/>
    </source>
</evidence>
<feature type="domain" description="Tryptophan synthase beta chain-like PALP" evidence="7">
    <location>
        <begin position="40"/>
        <end position="323"/>
    </location>
</feature>
<name>A0AAN7VH26_9COLE</name>
<reference evidence="8 9" key="1">
    <citation type="journal article" date="2024" name="Insects">
        <title>An Improved Chromosome-Level Genome Assembly of the Firefly Pyrocoelia pectoralis.</title>
        <authorList>
            <person name="Fu X."/>
            <person name="Meyer-Rochow V.B."/>
            <person name="Ballantyne L."/>
            <person name="Zhu X."/>
        </authorList>
    </citation>
    <scope>NUCLEOTIDE SEQUENCE [LARGE SCALE GENOMIC DNA]</scope>
    <source>
        <strain evidence="8">XCY_ONT2</strain>
    </source>
</reference>
<comment type="catalytic activity">
    <reaction evidence="6">
        <text>L-homocysteine + L-serine = L,L-cystathionine + H2O</text>
        <dbReference type="Rhea" id="RHEA:10112"/>
        <dbReference type="ChEBI" id="CHEBI:15377"/>
        <dbReference type="ChEBI" id="CHEBI:33384"/>
        <dbReference type="ChEBI" id="CHEBI:58161"/>
        <dbReference type="ChEBI" id="CHEBI:58199"/>
        <dbReference type="EC" id="4.2.1.22"/>
    </reaction>
</comment>
<dbReference type="PANTHER" id="PTHR10314">
    <property type="entry name" value="CYSTATHIONINE BETA-SYNTHASE"/>
    <property type="match status" value="1"/>
</dbReference>
<comment type="caution">
    <text evidence="8">The sequence shown here is derived from an EMBL/GenBank/DDBJ whole genome shotgun (WGS) entry which is preliminary data.</text>
</comment>
<dbReference type="InterPro" id="IPR050214">
    <property type="entry name" value="Cys_Synth/Cystath_Beta-Synth"/>
</dbReference>